<protein>
    <submittedName>
        <fullName evidence="1">Uncharacterized protein</fullName>
    </submittedName>
</protein>
<comment type="caution">
    <text evidence="1">The sequence shown here is derived from an EMBL/GenBank/DDBJ whole genome shotgun (WGS) entry which is preliminary data.</text>
</comment>
<reference evidence="1 2" key="1">
    <citation type="submission" date="2012-11" db="EMBL/GenBank/DDBJ databases">
        <title>Genome assembly of Thiorhodococcus sp. AK35.</title>
        <authorList>
            <person name="Nupur N."/>
            <person name="Khatri I."/>
            <person name="Subramanian S."/>
            <person name="Pinnaka A."/>
        </authorList>
    </citation>
    <scope>NUCLEOTIDE SEQUENCE [LARGE SCALE GENOMIC DNA]</scope>
    <source>
        <strain evidence="1 2">AK35</strain>
    </source>
</reference>
<dbReference type="AlphaFoldDB" id="W9VAH6"/>
<sequence length="47" mass="5702">MRRMIHASADFERIATDLSRLRGQSVNYLSLLLIRNPHRRNRVVRRR</sequence>
<keyword evidence="2" id="KW-1185">Reference proteome</keyword>
<proteinExistence type="predicted"/>
<gene>
    <name evidence="1" type="ORF">D779_0166</name>
</gene>
<name>W9VAH6_9GAMM</name>
<dbReference type="EMBL" id="AONC01000011">
    <property type="protein sequence ID" value="EXJ16434.1"/>
    <property type="molecule type" value="Genomic_DNA"/>
</dbReference>
<accession>W9VAH6</accession>
<organism evidence="1 2">
    <name type="scientific">Imhoffiella purpurea</name>
    <dbReference type="NCBI Taxonomy" id="1249627"/>
    <lineage>
        <taxon>Bacteria</taxon>
        <taxon>Pseudomonadati</taxon>
        <taxon>Pseudomonadota</taxon>
        <taxon>Gammaproteobacteria</taxon>
        <taxon>Chromatiales</taxon>
        <taxon>Chromatiaceae</taxon>
        <taxon>Imhoffiella</taxon>
    </lineage>
</organism>
<dbReference type="Proteomes" id="UP000019460">
    <property type="component" value="Unassembled WGS sequence"/>
</dbReference>
<evidence type="ECO:0000313" key="2">
    <source>
        <dbReference type="Proteomes" id="UP000019460"/>
    </source>
</evidence>
<evidence type="ECO:0000313" key="1">
    <source>
        <dbReference type="EMBL" id="EXJ16434.1"/>
    </source>
</evidence>
<dbReference type="STRING" id="1249627.D779_0166"/>